<dbReference type="InterPro" id="IPR018699">
    <property type="entry name" value="DUF2203"/>
</dbReference>
<dbReference type="PIRSF" id="PIRSF016498">
    <property type="entry name" value="UCP016498"/>
    <property type="match status" value="1"/>
</dbReference>
<accession>A0A3G3JXI6</accession>
<dbReference type="Pfam" id="PF09969">
    <property type="entry name" value="DUF2203"/>
    <property type="match status" value="1"/>
</dbReference>
<gene>
    <name evidence="2" type="ORF">EAV92_10530</name>
</gene>
<organism evidence="2 3">
    <name type="scientific">Cohnella candidum</name>
    <dbReference type="NCBI Taxonomy" id="2674991"/>
    <lineage>
        <taxon>Bacteria</taxon>
        <taxon>Bacillati</taxon>
        <taxon>Bacillota</taxon>
        <taxon>Bacilli</taxon>
        <taxon>Bacillales</taxon>
        <taxon>Paenibacillaceae</taxon>
        <taxon>Cohnella</taxon>
    </lineage>
</organism>
<evidence type="ECO:0000313" key="2">
    <source>
        <dbReference type="EMBL" id="AYQ72960.1"/>
    </source>
</evidence>
<dbReference type="RefSeq" id="WP_123041042.1">
    <property type="nucleotide sequence ID" value="NZ_CP033433.1"/>
</dbReference>
<name>A0A3G3JXI6_9BACL</name>
<proteinExistence type="predicted"/>
<dbReference type="AlphaFoldDB" id="A0A3G3JXI6"/>
<keyword evidence="3" id="KW-1185">Reference proteome</keyword>
<dbReference type="KEGG" id="coh:EAV92_10530"/>
<feature type="coiled-coil region" evidence="1">
    <location>
        <begin position="8"/>
        <end position="45"/>
    </location>
</feature>
<dbReference type="Proteomes" id="UP000269097">
    <property type="component" value="Chromosome"/>
</dbReference>
<evidence type="ECO:0000256" key="1">
    <source>
        <dbReference type="SAM" id="Coils"/>
    </source>
</evidence>
<sequence>MDKKIFTLEEANALLPELKADLLELQRLSSRFEELYEELREKKARRAASAVQTAEAGDPYFEEEIRLDFMKMEVDLLIGNFERKGVLLKMIRPGLIDFPAVMDDEPVLICWKEGEERISHYHGWNDGFIGRKPIPGA</sequence>
<dbReference type="EMBL" id="CP033433">
    <property type="protein sequence ID" value="AYQ72960.1"/>
    <property type="molecule type" value="Genomic_DNA"/>
</dbReference>
<keyword evidence="1" id="KW-0175">Coiled coil</keyword>
<reference evidence="2 3" key="1">
    <citation type="submission" date="2018-10" db="EMBL/GenBank/DDBJ databases">
        <title>Genome Sequence of Cohnella sp.</title>
        <authorList>
            <person name="Srinivasan S."/>
            <person name="Kim M.K."/>
        </authorList>
    </citation>
    <scope>NUCLEOTIDE SEQUENCE [LARGE SCALE GENOMIC DNA]</scope>
    <source>
        <strain evidence="2 3">18JY8-7</strain>
    </source>
</reference>
<evidence type="ECO:0000313" key="3">
    <source>
        <dbReference type="Proteomes" id="UP000269097"/>
    </source>
</evidence>
<protein>
    <submittedName>
        <fullName evidence="2">DUF2203 family protein</fullName>
    </submittedName>
</protein>